<gene>
    <name evidence="1" type="ORF">D9613_001219</name>
</gene>
<name>A0A8H4VS77_9AGAR</name>
<comment type="caution">
    <text evidence="1">The sequence shown here is derived from an EMBL/GenBank/DDBJ whole genome shotgun (WGS) entry which is preliminary data.</text>
</comment>
<proteinExistence type="predicted"/>
<dbReference type="AlphaFoldDB" id="A0A8H4VS77"/>
<accession>A0A8H4VS77</accession>
<dbReference type="Gene3D" id="3.40.50.11350">
    <property type="match status" value="1"/>
</dbReference>
<organism evidence="1 2">
    <name type="scientific">Agrocybe pediades</name>
    <dbReference type="NCBI Taxonomy" id="84607"/>
    <lineage>
        <taxon>Eukaryota</taxon>
        <taxon>Fungi</taxon>
        <taxon>Dikarya</taxon>
        <taxon>Basidiomycota</taxon>
        <taxon>Agaricomycotina</taxon>
        <taxon>Agaricomycetes</taxon>
        <taxon>Agaricomycetidae</taxon>
        <taxon>Agaricales</taxon>
        <taxon>Agaricineae</taxon>
        <taxon>Strophariaceae</taxon>
        <taxon>Agrocybe</taxon>
    </lineage>
</organism>
<evidence type="ECO:0000313" key="1">
    <source>
        <dbReference type="EMBL" id="KAF4620906.1"/>
    </source>
</evidence>
<reference evidence="1 2" key="1">
    <citation type="submission" date="2019-12" db="EMBL/GenBank/DDBJ databases">
        <authorList>
            <person name="Floudas D."/>
            <person name="Bentzer J."/>
            <person name="Ahren D."/>
            <person name="Johansson T."/>
            <person name="Persson P."/>
            <person name="Tunlid A."/>
        </authorList>
    </citation>
    <scope>NUCLEOTIDE SEQUENCE [LARGE SCALE GENOMIC DNA]</scope>
    <source>
        <strain evidence="1 2">CBS 102.39</strain>
    </source>
</reference>
<dbReference type="CDD" id="cd11296">
    <property type="entry name" value="O-FucT_like"/>
    <property type="match status" value="1"/>
</dbReference>
<protein>
    <submittedName>
        <fullName evidence="1">Uncharacterized protein</fullName>
    </submittedName>
</protein>
<dbReference type="EMBL" id="JAACJL010000015">
    <property type="protein sequence ID" value="KAF4620906.1"/>
    <property type="molecule type" value="Genomic_DNA"/>
</dbReference>
<keyword evidence="2" id="KW-1185">Reference proteome</keyword>
<dbReference type="Proteomes" id="UP000521872">
    <property type="component" value="Unassembled WGS sequence"/>
</dbReference>
<evidence type="ECO:0000313" key="2">
    <source>
        <dbReference type="Proteomes" id="UP000521872"/>
    </source>
</evidence>
<sequence length="482" mass="55403">MSGARRARRPLQLKVMFSGVKVKRAVLFPLIGLTAFFSILFLFRVGQRDVPETEPSEFDELSLDFLDYPPTYRDLREAEWNLPQHNLDLPFPEGRNGRFVKFSCEIGYLGFNNVLNERFLAYKSNRAYVFTEYTWKPDYYPWPEERRLVWPLSTPMSALIAGPTVGGAWPANDTAPRAISSRWWDVVCPPERRRIMFTREVKTKPGVWDGLGSDIFAAWQKALLEAEEPCIEIVSVDRSEDDYPQVFDLRMFGTWKVLSLWDLFANGPVSQLLKTSPIVERGVVTNHDLFALSPDDVDPYSRMLAIHLRRGDYKQACISLSNWNSTYYSWNLHDFLPDHFDPPPGGTMGKNTPENEAKYMVHCLPTDEQILQKIRDSKEDYIRAVQAAGGKATVDVLYILTNDNSNWLDEVKKTMKQDGWKKVVTSGDLKLDRETKEVNMAVDMDIARRAAVFIGNGWSSFTSNIVHRRLVDGKIPMSIRFY</sequence>